<evidence type="ECO:0000256" key="7">
    <source>
        <dbReference type="ARBA" id="ARBA00022989"/>
    </source>
</evidence>
<comment type="caution">
    <text evidence="13">The sequence shown here is derived from an EMBL/GenBank/DDBJ whole genome shotgun (WGS) entry which is preliminary data.</text>
</comment>
<evidence type="ECO:0000313" key="14">
    <source>
        <dbReference type="Proteomes" id="UP001219518"/>
    </source>
</evidence>
<keyword evidence="9" id="KW-1015">Disulfide bond</keyword>
<dbReference type="GO" id="GO:0007608">
    <property type="term" value="P:sensory perception of smell"/>
    <property type="evidence" value="ECO:0007669"/>
    <property type="project" value="UniProtKB-KW"/>
</dbReference>
<evidence type="ECO:0000256" key="10">
    <source>
        <dbReference type="ARBA" id="ARBA00023170"/>
    </source>
</evidence>
<comment type="similarity">
    <text evidence="2">Belongs to the CD36 family.</text>
</comment>
<dbReference type="EMBL" id="JAHWGI010000337">
    <property type="protein sequence ID" value="KAK3913734.1"/>
    <property type="molecule type" value="Genomic_DNA"/>
</dbReference>
<keyword evidence="10" id="KW-0675">Receptor</keyword>
<evidence type="ECO:0000256" key="3">
    <source>
        <dbReference type="ARBA" id="ARBA00022475"/>
    </source>
</evidence>
<sequence>MNKDTAKKIIIAGIIIALLTIIIGWFGFPALVSMKISKSVALRKPNEMRQMWSKSPLALDFKVYMFNVTNPEEAAKGEIPMVQEVGPYYYHEWKEKVNLEDHPEDDTVSFRMKNTFYFNETISAPLTGDEMITIPHAAMLSMVYTVEREKPGALNLLGKGIKFLFNNPTTPFLTAKARDILFDGVPINCTSKDFATAAICTMIRANPSGLKPVGDDIFLFSFFGMKNATPDATKLEVKRGVTDPQEVGLVVKVNDKEKMTTWNGDPCNTPTGTDSTIFPPFLEQSQDIVAFSTDLCLSIGAKFEKEVVFKGIPGNRYTATLGDMSSDPDMQCYCPAPDKCLKKGVIDLTKCAGAPIAATLPHLYETHPDYQRMVKGLNPDIDKHGINMIFEPMTATPVSARKRLQFNIFTHPVPKIAVMKTFCTALIPIFWIEEGVDLPDDFINLLETQLFRTLRIAAVGRWIGVGLGCLLALGGLAVYIMQRQSVTITPSPTKVQEMNGRH</sequence>
<keyword evidence="5 12" id="KW-0812">Transmembrane</keyword>
<organism evidence="13 14">
    <name type="scientific">Frankliniella fusca</name>
    <dbReference type="NCBI Taxonomy" id="407009"/>
    <lineage>
        <taxon>Eukaryota</taxon>
        <taxon>Metazoa</taxon>
        <taxon>Ecdysozoa</taxon>
        <taxon>Arthropoda</taxon>
        <taxon>Hexapoda</taxon>
        <taxon>Insecta</taxon>
        <taxon>Pterygota</taxon>
        <taxon>Neoptera</taxon>
        <taxon>Paraneoptera</taxon>
        <taxon>Thysanoptera</taxon>
        <taxon>Terebrantia</taxon>
        <taxon>Thripoidea</taxon>
        <taxon>Thripidae</taxon>
        <taxon>Frankliniella</taxon>
    </lineage>
</organism>
<keyword evidence="3" id="KW-1003">Cell membrane</keyword>
<feature type="transmembrane region" description="Helical" evidence="12">
    <location>
        <begin position="9"/>
        <end position="28"/>
    </location>
</feature>
<keyword evidence="8 12" id="KW-0472">Membrane</keyword>
<evidence type="ECO:0000256" key="11">
    <source>
        <dbReference type="ARBA" id="ARBA00023180"/>
    </source>
</evidence>
<protein>
    <submittedName>
        <fullName evidence="13">Sensory neuron membrane protein 1</fullName>
    </submittedName>
</protein>
<keyword evidence="4" id="KW-0716">Sensory transduction</keyword>
<reference evidence="13" key="2">
    <citation type="journal article" date="2023" name="BMC Genomics">
        <title>Pest status, molecular evolution, and epigenetic factors derived from the genome assembly of Frankliniella fusca, a thysanopteran phytovirus vector.</title>
        <authorList>
            <person name="Catto M.A."/>
            <person name="Labadie P.E."/>
            <person name="Jacobson A.L."/>
            <person name="Kennedy G.G."/>
            <person name="Srinivasan R."/>
            <person name="Hunt B.G."/>
        </authorList>
    </citation>
    <scope>NUCLEOTIDE SEQUENCE</scope>
    <source>
        <strain evidence="13">PL_HMW_Pooled</strain>
    </source>
</reference>
<dbReference type="AlphaFoldDB" id="A0AAE1H399"/>
<evidence type="ECO:0000256" key="5">
    <source>
        <dbReference type="ARBA" id="ARBA00022692"/>
    </source>
</evidence>
<evidence type="ECO:0000256" key="9">
    <source>
        <dbReference type="ARBA" id="ARBA00023157"/>
    </source>
</evidence>
<evidence type="ECO:0000256" key="8">
    <source>
        <dbReference type="ARBA" id="ARBA00023136"/>
    </source>
</evidence>
<evidence type="ECO:0000256" key="2">
    <source>
        <dbReference type="ARBA" id="ARBA00010532"/>
    </source>
</evidence>
<gene>
    <name evidence="13" type="ORF">KUF71_023191</name>
</gene>
<dbReference type="GO" id="GO:0005044">
    <property type="term" value="F:scavenger receptor activity"/>
    <property type="evidence" value="ECO:0007669"/>
    <property type="project" value="TreeGrafter"/>
</dbReference>
<dbReference type="Proteomes" id="UP001219518">
    <property type="component" value="Unassembled WGS sequence"/>
</dbReference>
<name>A0AAE1H399_9NEOP</name>
<evidence type="ECO:0000256" key="1">
    <source>
        <dbReference type="ARBA" id="ARBA00004651"/>
    </source>
</evidence>
<keyword evidence="11" id="KW-0325">Glycoprotein</keyword>
<evidence type="ECO:0000256" key="4">
    <source>
        <dbReference type="ARBA" id="ARBA00022606"/>
    </source>
</evidence>
<keyword evidence="14" id="KW-1185">Reference proteome</keyword>
<accession>A0AAE1H399</accession>
<dbReference type="PANTHER" id="PTHR11923">
    <property type="entry name" value="SCAVENGER RECEPTOR CLASS B TYPE-1 SR-B1"/>
    <property type="match status" value="1"/>
</dbReference>
<evidence type="ECO:0000256" key="6">
    <source>
        <dbReference type="ARBA" id="ARBA00022725"/>
    </source>
</evidence>
<dbReference type="GO" id="GO:0005886">
    <property type="term" value="C:plasma membrane"/>
    <property type="evidence" value="ECO:0007669"/>
    <property type="project" value="UniProtKB-SubCell"/>
</dbReference>
<comment type="subcellular location">
    <subcellularLocation>
        <location evidence="1">Cell membrane</location>
        <topology evidence="1">Multi-pass membrane protein</topology>
    </subcellularLocation>
</comment>
<keyword evidence="7 12" id="KW-1133">Transmembrane helix</keyword>
<reference evidence="13" key="1">
    <citation type="submission" date="2021-07" db="EMBL/GenBank/DDBJ databases">
        <authorList>
            <person name="Catto M.A."/>
            <person name="Jacobson A."/>
            <person name="Kennedy G."/>
            <person name="Labadie P."/>
            <person name="Hunt B.G."/>
            <person name="Srinivasan R."/>
        </authorList>
    </citation>
    <scope>NUCLEOTIDE SEQUENCE</scope>
    <source>
        <strain evidence="13">PL_HMW_Pooled</strain>
        <tissue evidence="13">Head</tissue>
    </source>
</reference>
<evidence type="ECO:0000256" key="12">
    <source>
        <dbReference type="SAM" id="Phobius"/>
    </source>
</evidence>
<evidence type="ECO:0000313" key="13">
    <source>
        <dbReference type="EMBL" id="KAK3913734.1"/>
    </source>
</evidence>
<dbReference type="GO" id="GO:0005737">
    <property type="term" value="C:cytoplasm"/>
    <property type="evidence" value="ECO:0007669"/>
    <property type="project" value="TreeGrafter"/>
</dbReference>
<proteinExistence type="inferred from homology"/>
<dbReference type="Pfam" id="PF01130">
    <property type="entry name" value="CD36"/>
    <property type="match status" value="1"/>
</dbReference>
<dbReference type="PRINTS" id="PR01609">
    <property type="entry name" value="CD36FAMILY"/>
</dbReference>
<dbReference type="InterPro" id="IPR002159">
    <property type="entry name" value="CD36_fam"/>
</dbReference>
<feature type="transmembrane region" description="Helical" evidence="12">
    <location>
        <begin position="462"/>
        <end position="481"/>
    </location>
</feature>
<keyword evidence="6" id="KW-0552">Olfaction</keyword>
<dbReference type="PANTHER" id="PTHR11923:SF69">
    <property type="entry name" value="SENSORY NEURON MEMBRANE PROTEIN 1"/>
    <property type="match status" value="1"/>
</dbReference>